<dbReference type="EMBL" id="CP022540">
    <property type="protein sequence ID" value="ASP19166.1"/>
    <property type="molecule type" value="Genomic_DNA"/>
</dbReference>
<gene>
    <name evidence="2" type="ORF">ANTHELSMS3_00446</name>
</gene>
<feature type="region of interest" description="Disordered" evidence="1">
    <location>
        <begin position="54"/>
        <end position="81"/>
    </location>
</feature>
<name>A0A222DYZ5_9RHOB</name>
<protein>
    <submittedName>
        <fullName evidence="2">Uncharacterized protein</fullName>
    </submittedName>
</protein>
<proteinExistence type="predicted"/>
<dbReference type="Proteomes" id="UP000203589">
    <property type="component" value="Chromosome"/>
</dbReference>
<keyword evidence="3" id="KW-1185">Reference proteome</keyword>
<evidence type="ECO:0000313" key="3">
    <source>
        <dbReference type="Proteomes" id="UP000203589"/>
    </source>
</evidence>
<dbReference type="KEGG" id="aht:ANTHELSMS3_00446"/>
<feature type="compositionally biased region" description="Basic residues" evidence="1">
    <location>
        <begin position="66"/>
        <end position="81"/>
    </location>
</feature>
<reference evidence="2 3" key="1">
    <citation type="submission" date="2017-07" db="EMBL/GenBank/DDBJ databases">
        <title>Genome Sequence of Antarctobacter heliothermus Strain SMS3 Isolated from a culture of the Diatom Skeletonema marinoi.</title>
        <authorList>
            <person name="Topel M."/>
            <person name="Pinder M.I.M."/>
            <person name="Johansson O.N."/>
            <person name="Kourtchenko O."/>
            <person name="Godhe A."/>
            <person name="Clarke A.K."/>
        </authorList>
    </citation>
    <scope>NUCLEOTIDE SEQUENCE [LARGE SCALE GENOMIC DNA]</scope>
    <source>
        <strain evidence="2 3">SMS3</strain>
    </source>
</reference>
<evidence type="ECO:0000256" key="1">
    <source>
        <dbReference type="SAM" id="MobiDB-lite"/>
    </source>
</evidence>
<organism evidence="2 3">
    <name type="scientific">Antarctobacter heliothermus</name>
    <dbReference type="NCBI Taxonomy" id="74033"/>
    <lineage>
        <taxon>Bacteria</taxon>
        <taxon>Pseudomonadati</taxon>
        <taxon>Pseudomonadota</taxon>
        <taxon>Alphaproteobacteria</taxon>
        <taxon>Rhodobacterales</taxon>
        <taxon>Roseobacteraceae</taxon>
        <taxon>Antarctobacter</taxon>
    </lineage>
</organism>
<dbReference type="AlphaFoldDB" id="A0A222DYZ5"/>
<evidence type="ECO:0000313" key="2">
    <source>
        <dbReference type="EMBL" id="ASP19166.1"/>
    </source>
</evidence>
<sequence>MGSPPFAPMPGERVQSVLAQRLAVSDYCSGISRFNKKGRPFRAARFGHENFSNQRFIHPDTGEKRRAGRGYTHRCSHTGAS</sequence>
<accession>A0A222DYZ5</accession>